<keyword evidence="3" id="KW-0227">DNA damage</keyword>
<protein>
    <recommendedName>
        <fullName evidence="8">Abasic site processing protein</fullName>
        <ecNumber evidence="8">3.4.-.-</ecNumber>
    </recommendedName>
</protein>
<dbReference type="GO" id="GO:0106300">
    <property type="term" value="P:protein-DNA covalent cross-linking repair"/>
    <property type="evidence" value="ECO:0007669"/>
    <property type="project" value="InterPro"/>
</dbReference>
<dbReference type="Pfam" id="PF02586">
    <property type="entry name" value="SRAP"/>
    <property type="match status" value="1"/>
</dbReference>
<dbReference type="GO" id="GO:0016829">
    <property type="term" value="F:lyase activity"/>
    <property type="evidence" value="ECO:0007669"/>
    <property type="project" value="UniProtKB-KW"/>
</dbReference>
<evidence type="ECO:0000256" key="5">
    <source>
        <dbReference type="ARBA" id="ARBA00023124"/>
    </source>
</evidence>
<dbReference type="Gene3D" id="3.90.1680.10">
    <property type="entry name" value="SOS response associated peptidase-like"/>
    <property type="match status" value="1"/>
</dbReference>
<keyword evidence="6" id="KW-0238">DNA-binding</keyword>
<organism evidence="9 10">
    <name type="scientific">Pedobacter nyackensis</name>
    <dbReference type="NCBI Taxonomy" id="475255"/>
    <lineage>
        <taxon>Bacteria</taxon>
        <taxon>Pseudomonadati</taxon>
        <taxon>Bacteroidota</taxon>
        <taxon>Sphingobacteriia</taxon>
        <taxon>Sphingobacteriales</taxon>
        <taxon>Sphingobacteriaceae</taxon>
        <taxon>Pedobacter</taxon>
    </lineage>
</organism>
<proteinExistence type="inferred from homology"/>
<evidence type="ECO:0000256" key="6">
    <source>
        <dbReference type="ARBA" id="ARBA00023125"/>
    </source>
</evidence>
<evidence type="ECO:0000256" key="4">
    <source>
        <dbReference type="ARBA" id="ARBA00022801"/>
    </source>
</evidence>
<dbReference type="InterPro" id="IPR036590">
    <property type="entry name" value="SRAP-like"/>
</dbReference>
<evidence type="ECO:0000313" key="9">
    <source>
        <dbReference type="EMBL" id="SMC53132.1"/>
    </source>
</evidence>
<dbReference type="Proteomes" id="UP000192678">
    <property type="component" value="Unassembled WGS sequence"/>
</dbReference>
<evidence type="ECO:0000256" key="7">
    <source>
        <dbReference type="ARBA" id="ARBA00023239"/>
    </source>
</evidence>
<evidence type="ECO:0000256" key="2">
    <source>
        <dbReference type="ARBA" id="ARBA00022670"/>
    </source>
</evidence>
<dbReference type="AlphaFoldDB" id="A0A1W1ZY50"/>
<keyword evidence="5" id="KW-0190">Covalent protein-DNA linkage</keyword>
<dbReference type="GO" id="GO:0006508">
    <property type="term" value="P:proteolysis"/>
    <property type="evidence" value="ECO:0007669"/>
    <property type="project" value="UniProtKB-KW"/>
</dbReference>
<sequence length="259" mass="30134">MCNRASVKVTGHEIAKVMNAPFPDADKFTPVFDANGFDRPHMPVLAKGEIRLMDWGLMPNWPSKTLSEQLQLSKFTLNARNDTIFEKASFKNSIWNENPDQVKRCVIPLTGFYEPHTYEGKKYPFYIYPKNEPFFYVAGIYSFWKDPIGGDWHVTFSMITTEPNRILKKIHNVATTSDDQRMIVILEKRNIELWMDPLLPKEGVKQLMQPCPEEIMGAHSVSRNLYSPKVDSNTPEIIDYFPYEDLKFDDELYYGFNLK</sequence>
<keyword evidence="7" id="KW-0456">Lyase</keyword>
<dbReference type="PANTHER" id="PTHR13604">
    <property type="entry name" value="DC12-RELATED"/>
    <property type="match status" value="1"/>
</dbReference>
<dbReference type="GO" id="GO:0008233">
    <property type="term" value="F:peptidase activity"/>
    <property type="evidence" value="ECO:0007669"/>
    <property type="project" value="UniProtKB-KW"/>
</dbReference>
<dbReference type="EMBL" id="FWYB01000001">
    <property type="protein sequence ID" value="SMC53132.1"/>
    <property type="molecule type" value="Genomic_DNA"/>
</dbReference>
<dbReference type="STRING" id="475255.SAMN04488101_101132"/>
<evidence type="ECO:0000256" key="8">
    <source>
        <dbReference type="RuleBase" id="RU364100"/>
    </source>
</evidence>
<keyword evidence="10" id="KW-1185">Reference proteome</keyword>
<evidence type="ECO:0000256" key="1">
    <source>
        <dbReference type="ARBA" id="ARBA00008136"/>
    </source>
</evidence>
<dbReference type="RefSeq" id="WP_159452561.1">
    <property type="nucleotide sequence ID" value="NZ_FWYB01000001.1"/>
</dbReference>
<dbReference type="GO" id="GO:0003697">
    <property type="term" value="F:single-stranded DNA binding"/>
    <property type="evidence" value="ECO:0007669"/>
    <property type="project" value="InterPro"/>
</dbReference>
<dbReference type="EC" id="3.4.-.-" evidence="8"/>
<keyword evidence="4 8" id="KW-0378">Hydrolase</keyword>
<comment type="similarity">
    <text evidence="1 8">Belongs to the SOS response-associated peptidase family.</text>
</comment>
<evidence type="ECO:0000313" key="10">
    <source>
        <dbReference type="Proteomes" id="UP000192678"/>
    </source>
</evidence>
<name>A0A1W1ZY50_9SPHI</name>
<evidence type="ECO:0000256" key="3">
    <source>
        <dbReference type="ARBA" id="ARBA00022763"/>
    </source>
</evidence>
<dbReference type="SUPFAM" id="SSF143081">
    <property type="entry name" value="BB1717-like"/>
    <property type="match status" value="1"/>
</dbReference>
<accession>A0A1W1ZY50</accession>
<keyword evidence="2 8" id="KW-0645">Protease</keyword>
<dbReference type="InterPro" id="IPR003738">
    <property type="entry name" value="SRAP"/>
</dbReference>
<dbReference type="PANTHER" id="PTHR13604:SF0">
    <property type="entry name" value="ABASIC SITE PROCESSING PROTEIN HMCES"/>
    <property type="match status" value="1"/>
</dbReference>
<dbReference type="OrthoDB" id="9782620at2"/>
<reference evidence="9 10" key="1">
    <citation type="submission" date="2017-04" db="EMBL/GenBank/DDBJ databases">
        <authorList>
            <person name="Afonso C.L."/>
            <person name="Miller P.J."/>
            <person name="Scott M.A."/>
            <person name="Spackman E."/>
            <person name="Goraichik I."/>
            <person name="Dimitrov K.M."/>
            <person name="Suarez D.L."/>
            <person name="Swayne D.E."/>
        </authorList>
    </citation>
    <scope>NUCLEOTIDE SEQUENCE [LARGE SCALE GENOMIC DNA]</scope>
    <source>
        <strain evidence="9 10">DSM 19625</strain>
    </source>
</reference>
<gene>
    <name evidence="9" type="ORF">SAMN04488101_101132</name>
</gene>